<evidence type="ECO:0000313" key="1">
    <source>
        <dbReference type="EMBL" id="PIP23338.1"/>
    </source>
</evidence>
<name>A0A2G9YVS5_9BACT</name>
<reference evidence="1 2" key="1">
    <citation type="submission" date="2017-09" db="EMBL/GenBank/DDBJ databases">
        <title>Depth-based differentiation of microbial function through sediment-hosted aquifers and enrichment of novel symbionts in the deep terrestrial subsurface.</title>
        <authorList>
            <person name="Probst A.J."/>
            <person name="Ladd B."/>
            <person name="Jarett J.K."/>
            <person name="Geller-Mcgrath D.E."/>
            <person name="Sieber C.M."/>
            <person name="Emerson J.B."/>
            <person name="Anantharaman K."/>
            <person name="Thomas B.C."/>
            <person name="Malmstrom R."/>
            <person name="Stieglmeier M."/>
            <person name="Klingl A."/>
            <person name="Woyke T."/>
            <person name="Ryan C.M."/>
            <person name="Banfield J.F."/>
        </authorList>
    </citation>
    <scope>NUCLEOTIDE SEQUENCE [LARGE SCALE GENOMIC DNA]</scope>
    <source>
        <strain evidence="1">CG23_combo_of_CG06-09_8_20_14_all_38_19</strain>
    </source>
</reference>
<gene>
    <name evidence="1" type="ORF">COX36_03885</name>
</gene>
<evidence type="ECO:0000313" key="2">
    <source>
        <dbReference type="Proteomes" id="UP000230273"/>
    </source>
</evidence>
<protein>
    <submittedName>
        <fullName evidence="1">Uncharacterized protein</fullName>
    </submittedName>
</protein>
<accession>A0A2G9YVS5</accession>
<dbReference type="AlphaFoldDB" id="A0A2G9YVS5"/>
<dbReference type="Proteomes" id="UP000230273">
    <property type="component" value="Unassembled WGS sequence"/>
</dbReference>
<sequence>MKDMIGNLVTKEEFSNLQSAVDAYAKRADAFFQEMIVLAHKVDRHEKWLHQIAEKLGIKLEY</sequence>
<organism evidence="1 2">
    <name type="scientific">Candidatus Nealsonbacteria bacterium CG23_combo_of_CG06-09_8_20_14_all_38_19</name>
    <dbReference type="NCBI Taxonomy" id="1974721"/>
    <lineage>
        <taxon>Bacteria</taxon>
        <taxon>Candidatus Nealsoniibacteriota</taxon>
    </lineage>
</organism>
<comment type="caution">
    <text evidence="1">The sequence shown here is derived from an EMBL/GenBank/DDBJ whole genome shotgun (WGS) entry which is preliminary data.</text>
</comment>
<dbReference type="EMBL" id="PCRP01000062">
    <property type="protein sequence ID" value="PIP23338.1"/>
    <property type="molecule type" value="Genomic_DNA"/>
</dbReference>
<proteinExistence type="predicted"/>